<dbReference type="Proteomes" id="UP000006514">
    <property type="component" value="Unassembled WGS sequence"/>
</dbReference>
<keyword evidence="2" id="KW-0812">Transmembrane</keyword>
<organism evidence="3 4">
    <name type="scientific">Auricularia subglabra (strain TFB-10046 / SS5)</name>
    <name type="common">White-rot fungus</name>
    <name type="synonym">Auricularia delicata (strain TFB10046)</name>
    <dbReference type="NCBI Taxonomy" id="717982"/>
    <lineage>
        <taxon>Eukaryota</taxon>
        <taxon>Fungi</taxon>
        <taxon>Dikarya</taxon>
        <taxon>Basidiomycota</taxon>
        <taxon>Agaricomycotina</taxon>
        <taxon>Agaricomycetes</taxon>
        <taxon>Auriculariales</taxon>
        <taxon>Auriculariaceae</taxon>
        <taxon>Auricularia</taxon>
    </lineage>
</organism>
<accession>J0DDB6</accession>
<feature type="compositionally biased region" description="Polar residues" evidence="1">
    <location>
        <begin position="121"/>
        <end position="205"/>
    </location>
</feature>
<dbReference type="AlphaFoldDB" id="J0DDB6"/>
<sequence length="538" mass="56243">MLGDHKLLSHPFRPRADDDPPADGPGGDDSPPPSGGDGDAGESSSPPVPTSQAPPPESTSTPPAPTSTPQQQPSPTPSSTTKSPTSRPTQQPPPPTSRSTTTRPGTTSTTPRPGNQPSPTPSRGGNSGTSQASSDANPPPESQTSLTGDQTPSSSATIPNPTPNVNPGSTRSIPNNFTPSPSQGSNGSDGLKTDPSSLGSDSQTGETDEPQSTKKSGSSKLVPIIVPCLLVPIVVIALLVLLVRRSRRKHRIMVDEFTNRSMMFDGGAPLMLQRTHSYASSRYQPSQGHSVASHVDALRPVQAAPTGAAYLGPPTPRSAKFRQSDDLDIKCAGRIESSASFSALYDAYDGTSETGLPYAQTQTQAQAPMQQYQAPAAGPSYAPATGPSYAPATGPSYAPAPAPMPVPAPVTMSPTQRRNNFFNRPQFMRSSNIPPAAAAAAPLPQQQFDPNWSRNPITGAPRLELPSLDFLQQERAGQVETPSPVSAVWKSEDPFAGGLVDAPPLPGPPRVSSERRAARTRSVEQRLMLALAEAEAKK</sequence>
<dbReference type="OrthoDB" id="10638023at2759"/>
<keyword evidence="2" id="KW-1133">Transmembrane helix</keyword>
<feature type="compositionally biased region" description="Pro residues" evidence="1">
    <location>
        <begin position="46"/>
        <end position="76"/>
    </location>
</feature>
<evidence type="ECO:0000313" key="3">
    <source>
        <dbReference type="EMBL" id="EJD41379.1"/>
    </source>
</evidence>
<feature type="compositionally biased region" description="Low complexity" evidence="1">
    <location>
        <begin position="77"/>
        <end position="89"/>
    </location>
</feature>
<feature type="region of interest" description="Disordered" evidence="1">
    <location>
        <begin position="1"/>
        <end position="218"/>
    </location>
</feature>
<keyword evidence="4" id="KW-1185">Reference proteome</keyword>
<evidence type="ECO:0000256" key="1">
    <source>
        <dbReference type="SAM" id="MobiDB-lite"/>
    </source>
</evidence>
<keyword evidence="2" id="KW-0472">Membrane</keyword>
<evidence type="ECO:0000256" key="2">
    <source>
        <dbReference type="SAM" id="Phobius"/>
    </source>
</evidence>
<gene>
    <name evidence="3" type="ORF">AURDEDRAFT_115482</name>
</gene>
<protein>
    <submittedName>
        <fullName evidence="3">Uncharacterized protein</fullName>
    </submittedName>
</protein>
<feature type="compositionally biased region" description="Low complexity" evidence="1">
    <location>
        <begin position="362"/>
        <end position="377"/>
    </location>
</feature>
<name>J0DDB6_AURST</name>
<dbReference type="OMA" id="KCAGRIE"/>
<feature type="region of interest" description="Disordered" evidence="1">
    <location>
        <begin position="362"/>
        <end position="387"/>
    </location>
</feature>
<feature type="compositionally biased region" description="Basic and acidic residues" evidence="1">
    <location>
        <begin position="512"/>
        <end position="522"/>
    </location>
</feature>
<feature type="compositionally biased region" description="Low complexity" evidence="1">
    <location>
        <begin position="97"/>
        <end position="113"/>
    </location>
</feature>
<dbReference type="KEGG" id="adl:AURDEDRAFT_115482"/>
<dbReference type="InParanoid" id="J0DDB6"/>
<feature type="transmembrane region" description="Helical" evidence="2">
    <location>
        <begin position="221"/>
        <end position="243"/>
    </location>
</feature>
<evidence type="ECO:0000313" key="4">
    <source>
        <dbReference type="Proteomes" id="UP000006514"/>
    </source>
</evidence>
<dbReference type="EMBL" id="JH687793">
    <property type="protein sequence ID" value="EJD41379.1"/>
    <property type="molecule type" value="Genomic_DNA"/>
</dbReference>
<reference evidence="4" key="1">
    <citation type="journal article" date="2012" name="Science">
        <title>The Paleozoic origin of enzymatic lignin decomposition reconstructed from 31 fungal genomes.</title>
        <authorList>
            <person name="Floudas D."/>
            <person name="Binder M."/>
            <person name="Riley R."/>
            <person name="Barry K."/>
            <person name="Blanchette R.A."/>
            <person name="Henrissat B."/>
            <person name="Martinez A.T."/>
            <person name="Otillar R."/>
            <person name="Spatafora J.W."/>
            <person name="Yadav J.S."/>
            <person name="Aerts A."/>
            <person name="Benoit I."/>
            <person name="Boyd A."/>
            <person name="Carlson A."/>
            <person name="Copeland A."/>
            <person name="Coutinho P.M."/>
            <person name="de Vries R.P."/>
            <person name="Ferreira P."/>
            <person name="Findley K."/>
            <person name="Foster B."/>
            <person name="Gaskell J."/>
            <person name="Glotzer D."/>
            <person name="Gorecki P."/>
            <person name="Heitman J."/>
            <person name="Hesse C."/>
            <person name="Hori C."/>
            <person name="Igarashi K."/>
            <person name="Jurgens J.A."/>
            <person name="Kallen N."/>
            <person name="Kersten P."/>
            <person name="Kohler A."/>
            <person name="Kuees U."/>
            <person name="Kumar T.K.A."/>
            <person name="Kuo A."/>
            <person name="LaButti K."/>
            <person name="Larrondo L.F."/>
            <person name="Lindquist E."/>
            <person name="Ling A."/>
            <person name="Lombard V."/>
            <person name="Lucas S."/>
            <person name="Lundell T."/>
            <person name="Martin R."/>
            <person name="McLaughlin D.J."/>
            <person name="Morgenstern I."/>
            <person name="Morin E."/>
            <person name="Murat C."/>
            <person name="Nagy L.G."/>
            <person name="Nolan M."/>
            <person name="Ohm R.A."/>
            <person name="Patyshakuliyeva A."/>
            <person name="Rokas A."/>
            <person name="Ruiz-Duenas F.J."/>
            <person name="Sabat G."/>
            <person name="Salamov A."/>
            <person name="Samejima M."/>
            <person name="Schmutz J."/>
            <person name="Slot J.C."/>
            <person name="St John F."/>
            <person name="Stenlid J."/>
            <person name="Sun H."/>
            <person name="Sun S."/>
            <person name="Syed K."/>
            <person name="Tsang A."/>
            <person name="Wiebenga A."/>
            <person name="Young D."/>
            <person name="Pisabarro A."/>
            <person name="Eastwood D.C."/>
            <person name="Martin F."/>
            <person name="Cullen D."/>
            <person name="Grigoriev I.V."/>
            <person name="Hibbett D.S."/>
        </authorList>
    </citation>
    <scope>NUCLEOTIDE SEQUENCE [LARGE SCALE GENOMIC DNA]</scope>
    <source>
        <strain evidence="4">TFB10046</strain>
    </source>
</reference>
<feature type="region of interest" description="Disordered" evidence="1">
    <location>
        <begin position="498"/>
        <end position="522"/>
    </location>
</feature>
<proteinExistence type="predicted"/>